<protein>
    <submittedName>
        <fullName evidence="2">Uncharacterized protein</fullName>
    </submittedName>
</protein>
<sequence>CGILHWETLLGWPLRTSDDRREVSPQLAELPGREPGCRASGIKVQVLSNVLSVLVLLLLLFFLFLLLFLWLLMMCLFFLVVVVAVVVVGVVVVLLVAAVAEQRALGDTLDGSIVDA</sequence>
<keyword evidence="1" id="KW-1133">Transmembrane helix</keyword>
<feature type="transmembrane region" description="Helical" evidence="1">
    <location>
        <begin position="76"/>
        <end position="100"/>
    </location>
</feature>
<reference evidence="2" key="1">
    <citation type="submission" date="2021-02" db="EMBL/GenBank/DDBJ databases">
        <authorList>
            <person name="Dougan E. K."/>
            <person name="Rhodes N."/>
            <person name="Thang M."/>
            <person name="Chan C."/>
        </authorList>
    </citation>
    <scope>NUCLEOTIDE SEQUENCE</scope>
</reference>
<accession>A0A813E050</accession>
<name>A0A813E050_POLGL</name>
<evidence type="ECO:0000256" key="1">
    <source>
        <dbReference type="SAM" id="Phobius"/>
    </source>
</evidence>
<evidence type="ECO:0000313" key="2">
    <source>
        <dbReference type="EMBL" id="CAE8593712.1"/>
    </source>
</evidence>
<keyword evidence="3" id="KW-1185">Reference proteome</keyword>
<proteinExistence type="predicted"/>
<gene>
    <name evidence="2" type="ORF">PGLA1383_LOCUS12302</name>
</gene>
<keyword evidence="1" id="KW-0812">Transmembrane</keyword>
<comment type="caution">
    <text evidence="2">The sequence shown here is derived from an EMBL/GenBank/DDBJ whole genome shotgun (WGS) entry which is preliminary data.</text>
</comment>
<organism evidence="2 3">
    <name type="scientific">Polarella glacialis</name>
    <name type="common">Dinoflagellate</name>
    <dbReference type="NCBI Taxonomy" id="89957"/>
    <lineage>
        <taxon>Eukaryota</taxon>
        <taxon>Sar</taxon>
        <taxon>Alveolata</taxon>
        <taxon>Dinophyceae</taxon>
        <taxon>Suessiales</taxon>
        <taxon>Suessiaceae</taxon>
        <taxon>Polarella</taxon>
    </lineage>
</organism>
<evidence type="ECO:0000313" key="3">
    <source>
        <dbReference type="Proteomes" id="UP000654075"/>
    </source>
</evidence>
<keyword evidence="1" id="KW-0472">Membrane</keyword>
<feature type="non-terminal residue" evidence="2">
    <location>
        <position position="1"/>
    </location>
</feature>
<dbReference type="AlphaFoldDB" id="A0A813E050"/>
<feature type="transmembrane region" description="Helical" evidence="1">
    <location>
        <begin position="46"/>
        <end position="70"/>
    </location>
</feature>
<dbReference type="Proteomes" id="UP000654075">
    <property type="component" value="Unassembled WGS sequence"/>
</dbReference>
<dbReference type="EMBL" id="CAJNNV010006509">
    <property type="protein sequence ID" value="CAE8593712.1"/>
    <property type="molecule type" value="Genomic_DNA"/>
</dbReference>